<evidence type="ECO:0000256" key="1">
    <source>
        <dbReference type="SAM" id="MobiDB-lite"/>
    </source>
</evidence>
<gene>
    <name evidence="2" type="ORF">H2200_000050</name>
</gene>
<feature type="compositionally biased region" description="Low complexity" evidence="1">
    <location>
        <begin position="468"/>
        <end position="492"/>
    </location>
</feature>
<feature type="region of interest" description="Disordered" evidence="1">
    <location>
        <begin position="465"/>
        <end position="816"/>
    </location>
</feature>
<dbReference type="AlphaFoldDB" id="A0AA39CPY7"/>
<accession>A0AA39CPY7</accession>
<feature type="compositionally biased region" description="Polar residues" evidence="1">
    <location>
        <begin position="498"/>
        <end position="516"/>
    </location>
</feature>
<dbReference type="EMBL" id="JAPDRK010000001">
    <property type="protein sequence ID" value="KAJ9616332.1"/>
    <property type="molecule type" value="Genomic_DNA"/>
</dbReference>
<keyword evidence="3" id="KW-1185">Reference proteome</keyword>
<feature type="compositionally biased region" description="Polar residues" evidence="1">
    <location>
        <begin position="524"/>
        <end position="550"/>
    </location>
</feature>
<proteinExistence type="predicted"/>
<dbReference type="Proteomes" id="UP001172673">
    <property type="component" value="Unassembled WGS sequence"/>
</dbReference>
<evidence type="ECO:0000313" key="3">
    <source>
        <dbReference type="Proteomes" id="UP001172673"/>
    </source>
</evidence>
<feature type="compositionally biased region" description="Polar residues" evidence="1">
    <location>
        <begin position="725"/>
        <end position="754"/>
    </location>
</feature>
<feature type="compositionally biased region" description="Low complexity" evidence="1">
    <location>
        <begin position="226"/>
        <end position="244"/>
    </location>
</feature>
<feature type="compositionally biased region" description="Polar residues" evidence="1">
    <location>
        <begin position="203"/>
        <end position="217"/>
    </location>
</feature>
<feature type="compositionally biased region" description="Low complexity" evidence="1">
    <location>
        <begin position="784"/>
        <end position="795"/>
    </location>
</feature>
<reference evidence="2" key="1">
    <citation type="submission" date="2022-10" db="EMBL/GenBank/DDBJ databases">
        <title>Culturing micro-colonial fungi from biological soil crusts in the Mojave desert and describing Neophaeococcomyces mojavensis, and introducing the new genera and species Taxawa tesnikishii.</title>
        <authorList>
            <person name="Kurbessoian T."/>
            <person name="Stajich J.E."/>
        </authorList>
    </citation>
    <scope>NUCLEOTIDE SEQUENCE</scope>
    <source>
        <strain evidence="2">TK_41</strain>
    </source>
</reference>
<feature type="compositionally biased region" description="Polar residues" evidence="1">
    <location>
        <begin position="606"/>
        <end position="664"/>
    </location>
</feature>
<feature type="compositionally biased region" description="Low complexity" evidence="1">
    <location>
        <begin position="689"/>
        <end position="709"/>
    </location>
</feature>
<feature type="compositionally biased region" description="Polar residues" evidence="1">
    <location>
        <begin position="312"/>
        <end position="325"/>
    </location>
</feature>
<feature type="compositionally biased region" description="Polar residues" evidence="1">
    <location>
        <begin position="412"/>
        <end position="426"/>
    </location>
</feature>
<name>A0AA39CPY7_9EURO</name>
<feature type="region of interest" description="Disordered" evidence="1">
    <location>
        <begin position="95"/>
        <end position="449"/>
    </location>
</feature>
<feature type="compositionally biased region" description="Low complexity" evidence="1">
    <location>
        <begin position="551"/>
        <end position="565"/>
    </location>
</feature>
<protein>
    <submittedName>
        <fullName evidence="2">Uncharacterized protein</fullName>
    </submittedName>
</protein>
<feature type="compositionally biased region" description="Low complexity" evidence="1">
    <location>
        <begin position="668"/>
        <end position="682"/>
    </location>
</feature>
<comment type="caution">
    <text evidence="2">The sequence shown here is derived from an EMBL/GenBank/DDBJ whole genome shotgun (WGS) entry which is preliminary data.</text>
</comment>
<sequence>MTAKAIAVTGIDKILMPNRITFASFDSREVKMANAVSAPNCDNSHVDFKRPGIGKKEFDFTDMQLRFWGGKDTVMGGGLFAEIFMCSSEYNNMRAERRKKKDAKREGLTTAEAVTPVQEDGVDPVAATQGTNNDQADAAEVAETDIQHDDSAENEVNVPNEGCDGEDQPKKPASPGPSQAPSVRSDHANEEAQLPEATKSLAAPNTPSSRSSTVSNHSPKEESAEKPLTSPAASKAPSTKATSSISVTLPAPNVPGGLALGDKEESTLSGKDGAPGEQAVPRLRGGGPPSKEHTSTSASKKNRVSAARLSVPDSSSKTTSQSKEASQQRPSSSSQHPSQPPTQTRQSTKHPTSSTILSAPPTIPQLNISRDHSVRPESSASWQVSADPATPAGPKSLGRNWEKARHQPGDPATSSITSVKTTSQNIWKWDDGRSRKQPAQAVPNPDTAPLRCMRCGALCHCAQDRANAQSKAPSEKASASHSHAASQALHQKPAASRVPSQQPCASRTRTTSQKQAASHIHPSNVPSQHNSRSYPQAQAQSPTTKPQSYHSSQSRSQIQAQAQASPFKPQSQHSSRSYHEAIPKLSNSTRDSRIRSIPAPTHAPSKASNQQTAKSSKPVSSNHGTHSQHSSHAKSQPHTASQGHSHTSAIPKSQTSRHGQTAPNPATPIAVPRPVAPQVAAVLPMRSTPQAQQTQPQAQVQPQQRAAVVSTPRSAPPAQHHQPLTRPNNSAPVASSQQQPRSTGANSIDGNSVVISWGHGPDHPKGTGSIRFSRGGGGDESDDTSSTSSDSDTGGAVIDFSRGGPVEGRGWQWTPF</sequence>
<organism evidence="2 3">
    <name type="scientific">Cladophialophora chaetospira</name>
    <dbReference type="NCBI Taxonomy" id="386627"/>
    <lineage>
        <taxon>Eukaryota</taxon>
        <taxon>Fungi</taxon>
        <taxon>Dikarya</taxon>
        <taxon>Ascomycota</taxon>
        <taxon>Pezizomycotina</taxon>
        <taxon>Eurotiomycetes</taxon>
        <taxon>Chaetothyriomycetidae</taxon>
        <taxon>Chaetothyriales</taxon>
        <taxon>Herpotrichiellaceae</taxon>
        <taxon>Cladophialophora</taxon>
    </lineage>
</organism>
<evidence type="ECO:0000313" key="2">
    <source>
        <dbReference type="EMBL" id="KAJ9616332.1"/>
    </source>
</evidence>
<feature type="compositionally biased region" description="Low complexity" evidence="1">
    <location>
        <begin position="327"/>
        <end position="346"/>
    </location>
</feature>